<name>A0A150M7E1_9BACL</name>
<gene>
    <name evidence="1" type="ORF">B4119_1737</name>
</gene>
<reference evidence="1 2" key="1">
    <citation type="submission" date="2016-01" db="EMBL/GenBank/DDBJ databases">
        <title>Draft Genome Sequences of Seven Thermophilic Sporeformers Isolated from Foods.</title>
        <authorList>
            <person name="Berendsen E.M."/>
            <person name="Wells-Bennik M.H."/>
            <person name="Krawcyk A.O."/>
            <person name="De Jong A."/>
            <person name="Holsappel S."/>
            <person name="Eijlander R.T."/>
            <person name="Kuipers O.P."/>
        </authorList>
    </citation>
    <scope>NUCLEOTIDE SEQUENCE [LARGE SCALE GENOMIC DNA]</scope>
    <source>
        <strain evidence="1 2">B4119</strain>
    </source>
</reference>
<accession>A0A150M7E1</accession>
<dbReference type="PATRIC" id="fig|81408.3.peg.2419"/>
<dbReference type="Proteomes" id="UP000075455">
    <property type="component" value="Unassembled WGS sequence"/>
</dbReference>
<comment type="caution">
    <text evidence="1">The sequence shown here is derived from an EMBL/GenBank/DDBJ whole genome shotgun (WGS) entry which is preliminary data.</text>
</comment>
<organism evidence="1 2">
    <name type="scientific">Saccharococcus caldoxylosilyticus</name>
    <dbReference type="NCBI Taxonomy" id="81408"/>
    <lineage>
        <taxon>Bacteria</taxon>
        <taxon>Bacillati</taxon>
        <taxon>Bacillota</taxon>
        <taxon>Bacilli</taxon>
        <taxon>Bacillales</taxon>
        <taxon>Anoxybacillaceae</taxon>
        <taxon>Saccharococcus</taxon>
    </lineage>
</organism>
<protein>
    <submittedName>
        <fullName evidence="1">Uncharacterized protein</fullName>
    </submittedName>
</protein>
<sequence length="37" mass="4116">MKKVIVAADLGLTNSAIRFDGTVIGRKFINQPIEKDR</sequence>
<dbReference type="AlphaFoldDB" id="A0A150M7E1"/>
<proteinExistence type="predicted"/>
<evidence type="ECO:0000313" key="2">
    <source>
        <dbReference type="Proteomes" id="UP000075455"/>
    </source>
</evidence>
<evidence type="ECO:0000313" key="1">
    <source>
        <dbReference type="EMBL" id="KYD20560.1"/>
    </source>
</evidence>
<dbReference type="EMBL" id="LQYS01000002">
    <property type="protein sequence ID" value="KYD20560.1"/>
    <property type="molecule type" value="Genomic_DNA"/>
</dbReference>